<evidence type="ECO:0000313" key="1">
    <source>
        <dbReference type="EMBL" id="MBB5535852.1"/>
    </source>
</evidence>
<evidence type="ECO:0000313" key="2">
    <source>
        <dbReference type="Proteomes" id="UP000585507"/>
    </source>
</evidence>
<dbReference type="AlphaFoldDB" id="A0A7W8UAL3"/>
<dbReference type="EMBL" id="JACHBK010000005">
    <property type="protein sequence ID" value="MBB5535852.1"/>
    <property type="molecule type" value="Genomic_DNA"/>
</dbReference>
<proteinExistence type="predicted"/>
<comment type="caution">
    <text evidence="1">The sequence shown here is derived from an EMBL/GenBank/DDBJ whole genome shotgun (WGS) entry which is preliminary data.</text>
</comment>
<reference evidence="1 2" key="1">
    <citation type="submission" date="2020-08" db="EMBL/GenBank/DDBJ databases">
        <title>Genomic Encyclopedia of Type Strains, Phase IV (KMG-V): Genome sequencing to study the core and pangenomes of soil and plant-associated prokaryotes.</title>
        <authorList>
            <person name="Whitman W."/>
        </authorList>
    </citation>
    <scope>NUCLEOTIDE SEQUENCE [LARGE SCALE GENOMIC DNA]</scope>
    <source>
        <strain evidence="1 2">SEMIA 4084</strain>
    </source>
</reference>
<accession>A0A7W8UAL3</accession>
<keyword evidence="2" id="KW-1185">Reference proteome</keyword>
<gene>
    <name evidence="1" type="ORF">GGD55_002556</name>
</gene>
<sequence length="46" mass="5082">MSYQGDEELKLAFGSLNLGNIDVKVADGIGFELLLRRLVTVDIDQD</sequence>
<name>A0A7W8UAL3_9HYPH</name>
<protein>
    <submittedName>
        <fullName evidence="1">Uncharacterized protein</fullName>
    </submittedName>
</protein>
<dbReference type="Proteomes" id="UP000585507">
    <property type="component" value="Unassembled WGS sequence"/>
</dbReference>
<organism evidence="1 2">
    <name type="scientific">Rhizobium giardinii</name>
    <dbReference type="NCBI Taxonomy" id="56731"/>
    <lineage>
        <taxon>Bacteria</taxon>
        <taxon>Pseudomonadati</taxon>
        <taxon>Pseudomonadota</taxon>
        <taxon>Alphaproteobacteria</taxon>
        <taxon>Hyphomicrobiales</taxon>
        <taxon>Rhizobiaceae</taxon>
        <taxon>Rhizobium/Agrobacterium group</taxon>
        <taxon>Rhizobium</taxon>
    </lineage>
</organism>